<evidence type="ECO:0000313" key="3">
    <source>
        <dbReference type="Proteomes" id="UP000663879"/>
    </source>
</evidence>
<keyword evidence="1" id="KW-0812">Transmembrane</keyword>
<name>A0A814HFY2_9BILA</name>
<keyword evidence="1" id="KW-0472">Membrane</keyword>
<comment type="caution">
    <text evidence="2">The sequence shown here is derived from an EMBL/GenBank/DDBJ whole genome shotgun (WGS) entry which is preliminary data.</text>
</comment>
<accession>A0A814HFY2</accession>
<reference evidence="2" key="1">
    <citation type="submission" date="2021-02" db="EMBL/GenBank/DDBJ databases">
        <authorList>
            <person name="Nowell W R."/>
        </authorList>
    </citation>
    <scope>NUCLEOTIDE SEQUENCE</scope>
    <source>
        <strain evidence="2">Ploen Becks lab</strain>
    </source>
</reference>
<keyword evidence="1" id="KW-1133">Transmembrane helix</keyword>
<dbReference type="EMBL" id="CAJNOC010004122">
    <property type="protein sequence ID" value="CAF1010326.1"/>
    <property type="molecule type" value="Genomic_DNA"/>
</dbReference>
<dbReference type="OrthoDB" id="10227653at2759"/>
<protein>
    <submittedName>
        <fullName evidence="2">Uncharacterized protein</fullName>
    </submittedName>
</protein>
<dbReference type="AlphaFoldDB" id="A0A814HFY2"/>
<feature type="transmembrane region" description="Helical" evidence="1">
    <location>
        <begin position="81"/>
        <end position="101"/>
    </location>
</feature>
<keyword evidence="3" id="KW-1185">Reference proteome</keyword>
<sequence length="275" mass="31797">MHKEINIKRTDGSVQKAKIFSKSLTDVGVYWFENNECFFKFVPISKIKEINSIKETLENEGPMSETEVRQRSYISCAKQNVTFILISILLLLFVNGIAAKFEALENDFFYCLDQNEKNYFEMFKEKCVNKSSLWNAFLETFVDIASFCSKFFGVGVNSFVAAVFDNLGFLEETSKSSINFIRPRRQFDDKSSENNYEIKVNGAENTFVCANGDKCQKIQEYSVQRDYIPNCFENYLPIEYYVTADDKRKVKLSGFLSSNGLQIHDDQKITDTYSM</sequence>
<gene>
    <name evidence="2" type="ORF">OXX778_LOCUS16859</name>
</gene>
<proteinExistence type="predicted"/>
<organism evidence="2 3">
    <name type="scientific">Brachionus calyciflorus</name>
    <dbReference type="NCBI Taxonomy" id="104777"/>
    <lineage>
        <taxon>Eukaryota</taxon>
        <taxon>Metazoa</taxon>
        <taxon>Spiralia</taxon>
        <taxon>Gnathifera</taxon>
        <taxon>Rotifera</taxon>
        <taxon>Eurotatoria</taxon>
        <taxon>Monogononta</taxon>
        <taxon>Pseudotrocha</taxon>
        <taxon>Ploima</taxon>
        <taxon>Brachionidae</taxon>
        <taxon>Brachionus</taxon>
    </lineage>
</organism>
<evidence type="ECO:0000313" key="2">
    <source>
        <dbReference type="EMBL" id="CAF1010326.1"/>
    </source>
</evidence>
<evidence type="ECO:0000256" key="1">
    <source>
        <dbReference type="SAM" id="Phobius"/>
    </source>
</evidence>
<dbReference type="Proteomes" id="UP000663879">
    <property type="component" value="Unassembled WGS sequence"/>
</dbReference>